<dbReference type="RefSeq" id="WP_377123340.1">
    <property type="nucleotide sequence ID" value="NZ_JBHUON010000002.1"/>
</dbReference>
<comment type="caution">
    <text evidence="1">The sequence shown here is derived from an EMBL/GenBank/DDBJ whole genome shotgun (WGS) entry which is preliminary data.</text>
</comment>
<dbReference type="InterPro" id="IPR027056">
    <property type="entry name" value="Gluconate_2DH_su3"/>
</dbReference>
<keyword evidence="2" id="KW-1185">Reference proteome</keyword>
<dbReference type="GO" id="GO:0016491">
    <property type="term" value="F:oxidoreductase activity"/>
    <property type="evidence" value="ECO:0007669"/>
    <property type="project" value="UniProtKB-KW"/>
</dbReference>
<sequence length="164" mass="18371">MNRRKAVKGLLVFAGGLTFLPSMLYGNAATYATLYKNFTLTYLQHDGLAAIVSAIIPATNTPGAKELGVHLWILKMLDDCYDQRTRDTFFSGLEKIDYKAANLAEVLLQVDSKENKLGADAQTFFRLTKKLTIKGYMNSEYVMTKLLVYELVPGRWHGKVPVKS</sequence>
<organism evidence="1 2">
    <name type="scientific">Mucilaginibacter antarcticus</name>
    <dbReference type="NCBI Taxonomy" id="1855725"/>
    <lineage>
        <taxon>Bacteria</taxon>
        <taxon>Pseudomonadati</taxon>
        <taxon>Bacteroidota</taxon>
        <taxon>Sphingobacteriia</taxon>
        <taxon>Sphingobacteriales</taxon>
        <taxon>Sphingobacteriaceae</taxon>
        <taxon>Mucilaginibacter</taxon>
    </lineage>
</organism>
<dbReference type="Proteomes" id="UP001597601">
    <property type="component" value="Unassembled WGS sequence"/>
</dbReference>
<reference evidence="2" key="1">
    <citation type="journal article" date="2019" name="Int. J. Syst. Evol. Microbiol.">
        <title>The Global Catalogue of Microorganisms (GCM) 10K type strain sequencing project: providing services to taxonomists for standard genome sequencing and annotation.</title>
        <authorList>
            <consortium name="The Broad Institute Genomics Platform"/>
            <consortium name="The Broad Institute Genome Sequencing Center for Infectious Disease"/>
            <person name="Wu L."/>
            <person name="Ma J."/>
        </authorList>
    </citation>
    <scope>NUCLEOTIDE SEQUENCE [LARGE SCALE GENOMIC DNA]</scope>
    <source>
        <strain evidence="2">KCTC 52232</strain>
    </source>
</reference>
<protein>
    <submittedName>
        <fullName evidence="1">Gluconate 2-dehydrogenase subunit 3 family protein</fullName>
        <ecNumber evidence="1">1.-.-.-</ecNumber>
    </submittedName>
</protein>
<evidence type="ECO:0000313" key="2">
    <source>
        <dbReference type="Proteomes" id="UP001597601"/>
    </source>
</evidence>
<dbReference type="Pfam" id="PF13618">
    <property type="entry name" value="Gluconate_2-dh3"/>
    <property type="match status" value="1"/>
</dbReference>
<keyword evidence="1" id="KW-0560">Oxidoreductase</keyword>
<accession>A0ABW5XKI6</accession>
<proteinExistence type="predicted"/>
<evidence type="ECO:0000313" key="1">
    <source>
        <dbReference type="EMBL" id="MFD2863631.1"/>
    </source>
</evidence>
<dbReference type="EMBL" id="JBHUON010000002">
    <property type="protein sequence ID" value="MFD2863631.1"/>
    <property type="molecule type" value="Genomic_DNA"/>
</dbReference>
<gene>
    <name evidence="1" type="ORF">ACFSYC_02930</name>
</gene>
<dbReference type="EC" id="1.-.-.-" evidence="1"/>
<name>A0ABW5XKI6_9SPHI</name>